<dbReference type="GO" id="GO:0003677">
    <property type="term" value="F:DNA binding"/>
    <property type="evidence" value="ECO:0007669"/>
    <property type="project" value="UniProtKB-KW"/>
</dbReference>
<gene>
    <name evidence="15" type="ORF">GBAR_LOCUS26875</name>
</gene>
<dbReference type="Gene3D" id="3.90.980.10">
    <property type="entry name" value="DNA primase, catalytic core, N-terminal domain"/>
    <property type="match status" value="1"/>
</dbReference>
<evidence type="ECO:0000313" key="16">
    <source>
        <dbReference type="Proteomes" id="UP001174909"/>
    </source>
</evidence>
<evidence type="ECO:0000256" key="11">
    <source>
        <dbReference type="ARBA" id="ARBA00023125"/>
    </source>
</evidence>
<comment type="caution">
    <text evidence="15">The sequence shown here is derived from an EMBL/GenBank/DDBJ whole genome shotgun (WGS) entry which is preliminary data.</text>
</comment>
<dbReference type="Gene3D" id="3.40.1360.10">
    <property type="match status" value="1"/>
</dbReference>
<evidence type="ECO:0000256" key="10">
    <source>
        <dbReference type="ARBA" id="ARBA00022842"/>
    </source>
</evidence>
<dbReference type="Gene3D" id="1.20.50.20">
    <property type="entry name" value="DnaG, RNA polymerase domain, helical bundle"/>
    <property type="match status" value="1"/>
</dbReference>
<protein>
    <submittedName>
        <fullName evidence="15">DNA primase</fullName>
    </submittedName>
</protein>
<dbReference type="GO" id="GO:0003899">
    <property type="term" value="F:DNA-directed RNA polymerase activity"/>
    <property type="evidence" value="ECO:0007669"/>
    <property type="project" value="InterPro"/>
</dbReference>
<keyword evidence="12" id="KW-0804">Transcription</keyword>
<dbReference type="SUPFAM" id="SSF56731">
    <property type="entry name" value="DNA primase core"/>
    <property type="match status" value="1"/>
</dbReference>
<dbReference type="InterPro" id="IPR006295">
    <property type="entry name" value="DNA_primase_DnaG"/>
</dbReference>
<keyword evidence="10" id="KW-0460">Magnesium</keyword>
<keyword evidence="5" id="KW-0548">Nucleotidyltransferase</keyword>
<dbReference type="PIRSF" id="PIRSF002811">
    <property type="entry name" value="DnaG"/>
    <property type="match status" value="1"/>
</dbReference>
<dbReference type="HAMAP" id="MF_00974">
    <property type="entry name" value="DNA_primase_DnaG"/>
    <property type="match status" value="1"/>
</dbReference>
<keyword evidence="9" id="KW-0862">Zinc</keyword>
<dbReference type="NCBIfam" id="TIGR01391">
    <property type="entry name" value="dnaG"/>
    <property type="match status" value="1"/>
</dbReference>
<evidence type="ECO:0000256" key="3">
    <source>
        <dbReference type="ARBA" id="ARBA00022515"/>
    </source>
</evidence>
<dbReference type="Proteomes" id="UP001174909">
    <property type="component" value="Unassembled WGS sequence"/>
</dbReference>
<evidence type="ECO:0000256" key="1">
    <source>
        <dbReference type="ARBA" id="ARBA00001947"/>
    </source>
</evidence>
<dbReference type="InterPro" id="IPR050219">
    <property type="entry name" value="DnaG_primase"/>
</dbReference>
<keyword evidence="7" id="KW-0479">Metal-binding</keyword>
<comment type="cofactor">
    <cofactor evidence="1">
        <name>Zn(2+)</name>
        <dbReference type="ChEBI" id="CHEBI:29105"/>
    </cofactor>
</comment>
<dbReference type="InterPro" id="IPR013264">
    <property type="entry name" value="DNAG_N"/>
</dbReference>
<dbReference type="GO" id="GO:0008270">
    <property type="term" value="F:zinc ion binding"/>
    <property type="evidence" value="ECO:0007669"/>
    <property type="project" value="UniProtKB-KW"/>
</dbReference>
<dbReference type="InterPro" id="IPR034151">
    <property type="entry name" value="TOPRIM_DnaG_bac"/>
</dbReference>
<dbReference type="GO" id="GO:0005737">
    <property type="term" value="C:cytoplasm"/>
    <property type="evidence" value="ECO:0007669"/>
    <property type="project" value="TreeGrafter"/>
</dbReference>
<evidence type="ECO:0000256" key="4">
    <source>
        <dbReference type="ARBA" id="ARBA00022679"/>
    </source>
</evidence>
<keyword evidence="16" id="KW-1185">Reference proteome</keyword>
<feature type="region of interest" description="Disordered" evidence="13">
    <location>
        <begin position="435"/>
        <end position="459"/>
    </location>
</feature>
<reference evidence="15" key="1">
    <citation type="submission" date="2023-03" db="EMBL/GenBank/DDBJ databases">
        <authorList>
            <person name="Steffen K."/>
            <person name="Cardenas P."/>
        </authorList>
    </citation>
    <scope>NUCLEOTIDE SEQUENCE</scope>
</reference>
<feature type="domain" description="Toprim" evidence="14">
    <location>
        <begin position="248"/>
        <end position="337"/>
    </location>
</feature>
<dbReference type="PANTHER" id="PTHR30313">
    <property type="entry name" value="DNA PRIMASE"/>
    <property type="match status" value="1"/>
</dbReference>
<name>A0AA35TJL1_GEOBA</name>
<evidence type="ECO:0000256" key="13">
    <source>
        <dbReference type="SAM" id="MobiDB-lite"/>
    </source>
</evidence>
<dbReference type="SMART" id="SM00493">
    <property type="entry name" value="TOPRIM"/>
    <property type="match status" value="1"/>
</dbReference>
<dbReference type="InterPro" id="IPR002694">
    <property type="entry name" value="Znf_CHC2"/>
</dbReference>
<evidence type="ECO:0000256" key="5">
    <source>
        <dbReference type="ARBA" id="ARBA00022695"/>
    </source>
</evidence>
<keyword evidence="2" id="KW-0240">DNA-directed RNA polymerase</keyword>
<keyword evidence="3" id="KW-0639">Primosome</keyword>
<evidence type="ECO:0000256" key="9">
    <source>
        <dbReference type="ARBA" id="ARBA00022833"/>
    </source>
</evidence>
<dbReference type="Pfam" id="PF10410">
    <property type="entry name" value="DnaB_bind"/>
    <property type="match status" value="1"/>
</dbReference>
<dbReference type="Pfam" id="PF01807">
    <property type="entry name" value="Zn_ribbon_DnaG"/>
    <property type="match status" value="1"/>
</dbReference>
<dbReference type="GO" id="GO:0006269">
    <property type="term" value="P:DNA replication, synthesis of primer"/>
    <property type="evidence" value="ECO:0007669"/>
    <property type="project" value="UniProtKB-KW"/>
</dbReference>
<dbReference type="PANTHER" id="PTHR30313:SF2">
    <property type="entry name" value="DNA PRIMASE"/>
    <property type="match status" value="1"/>
</dbReference>
<dbReference type="SUPFAM" id="SSF57783">
    <property type="entry name" value="Zinc beta-ribbon"/>
    <property type="match status" value="1"/>
</dbReference>
<dbReference type="Pfam" id="PF13662">
    <property type="entry name" value="Toprim_4"/>
    <property type="match status" value="1"/>
</dbReference>
<keyword evidence="4" id="KW-0808">Transferase</keyword>
<dbReference type="PROSITE" id="PS50880">
    <property type="entry name" value="TOPRIM"/>
    <property type="match status" value="1"/>
</dbReference>
<organism evidence="15 16">
    <name type="scientific">Geodia barretti</name>
    <name type="common">Barrett's horny sponge</name>
    <dbReference type="NCBI Taxonomy" id="519541"/>
    <lineage>
        <taxon>Eukaryota</taxon>
        <taxon>Metazoa</taxon>
        <taxon>Porifera</taxon>
        <taxon>Demospongiae</taxon>
        <taxon>Heteroscleromorpha</taxon>
        <taxon>Tetractinellida</taxon>
        <taxon>Astrophorina</taxon>
        <taxon>Geodiidae</taxon>
        <taxon>Geodia</taxon>
    </lineage>
</organism>
<evidence type="ECO:0000313" key="15">
    <source>
        <dbReference type="EMBL" id="CAI8048751.1"/>
    </source>
</evidence>
<dbReference type="GO" id="GO:0000428">
    <property type="term" value="C:DNA-directed RNA polymerase complex"/>
    <property type="evidence" value="ECO:0007669"/>
    <property type="project" value="UniProtKB-KW"/>
</dbReference>
<evidence type="ECO:0000256" key="7">
    <source>
        <dbReference type="ARBA" id="ARBA00022723"/>
    </source>
</evidence>
<evidence type="ECO:0000256" key="12">
    <source>
        <dbReference type="ARBA" id="ARBA00023163"/>
    </source>
</evidence>
<dbReference type="FunFam" id="3.90.580.10:FF:000001">
    <property type="entry name" value="DNA primase"/>
    <property type="match status" value="1"/>
</dbReference>
<dbReference type="InterPro" id="IPR019475">
    <property type="entry name" value="DNA_primase_DnaB-bd"/>
</dbReference>
<keyword evidence="11" id="KW-0238">DNA-binding</keyword>
<dbReference type="InterPro" id="IPR006171">
    <property type="entry name" value="TOPRIM_dom"/>
</dbReference>
<dbReference type="EMBL" id="CASHTH010003747">
    <property type="protein sequence ID" value="CAI8048751.1"/>
    <property type="molecule type" value="Genomic_DNA"/>
</dbReference>
<sequence length="632" mass="71002">MTVVDDIKGRLDIVDVVSGYVSLQHSGKAFKACCPFHQERTPSFYVYQDRQSWHCFGACATGGDIFGFVMKAESLDFRDVLQKLAQQAGVTLPSPERRSEQEDSFRLNEVAREYFQQYLASSMGADTRSYLEQRGISKESISKFELGLSPRDGQGLFNHLVKYGFTPDQMVRAGAVHQGQGQSGGHRDAFPGRLIIPIRNGQGELGGFGSRALDDSMPKYLNTGRTPVFDKGRTLYGLYLSRESARRQGIVIVEGYMDAIMAHQHGFDNVVASMGTALTEHQVTEVRRLTADVTMALDADAAGQQATLRSLESSWQVFQNRELAQAGRTSIFQRQETLNLKVAVLTDGKDPDEVIRQSPDKWEELLRNAVPLFDYLLPAVTGQIDASTPEGKARVVEVISPFIFAVDEPIRQDSYVRRLAGHLGLREETLQATLDRPSMRARPARPAPGPRTEARPASRNGVDVSAFTAADRDPMEEYCLALLLQFPELQSELTEPGDLRPEHFRRPGNREIYLQLARAWSEAPEMLVPDDSLAEQVKRNVIPELRQQVDSLAARGIPSTDSWLRPAELQRIISRLEERYLRDLKMAEQARFTENPSELLEDLGQETLILNRRIKANQEIRNQHSQNAFRGR</sequence>
<dbReference type="SMART" id="SM00400">
    <property type="entry name" value="ZnF_CHCC"/>
    <property type="match status" value="1"/>
</dbReference>
<dbReference type="InterPro" id="IPR037068">
    <property type="entry name" value="DNA_primase_core_N_sf"/>
</dbReference>
<keyword evidence="6" id="KW-0235">DNA replication</keyword>
<evidence type="ECO:0000256" key="6">
    <source>
        <dbReference type="ARBA" id="ARBA00022705"/>
    </source>
</evidence>
<evidence type="ECO:0000259" key="14">
    <source>
        <dbReference type="PROSITE" id="PS50880"/>
    </source>
</evidence>
<dbReference type="InterPro" id="IPR030846">
    <property type="entry name" value="DnaG_bac"/>
</dbReference>
<dbReference type="InterPro" id="IPR036977">
    <property type="entry name" value="DNA_primase_Znf_CHC2"/>
</dbReference>
<accession>A0AA35TJL1</accession>
<dbReference type="Pfam" id="PF08275">
    <property type="entry name" value="DNAG_N"/>
    <property type="match status" value="1"/>
</dbReference>
<evidence type="ECO:0000256" key="8">
    <source>
        <dbReference type="ARBA" id="ARBA00022771"/>
    </source>
</evidence>
<dbReference type="CDD" id="cd03364">
    <property type="entry name" value="TOPRIM_DnaG_primases"/>
    <property type="match status" value="1"/>
</dbReference>
<evidence type="ECO:0000256" key="2">
    <source>
        <dbReference type="ARBA" id="ARBA00022478"/>
    </source>
</evidence>
<dbReference type="Gene3D" id="3.90.580.10">
    <property type="entry name" value="Zinc finger, CHC2-type domain"/>
    <property type="match status" value="1"/>
</dbReference>
<dbReference type="AlphaFoldDB" id="A0AA35TJL1"/>
<keyword evidence="8" id="KW-0863">Zinc-finger</keyword>
<proteinExistence type="inferred from homology"/>